<evidence type="ECO:0000256" key="2">
    <source>
        <dbReference type="SAM" id="SignalP"/>
    </source>
</evidence>
<feature type="compositionally biased region" description="Low complexity" evidence="1">
    <location>
        <begin position="48"/>
        <end position="64"/>
    </location>
</feature>
<keyword evidence="2" id="KW-0732">Signal</keyword>
<comment type="caution">
    <text evidence="3">The sequence shown here is derived from an EMBL/GenBank/DDBJ whole genome shotgun (WGS) entry which is preliminary data.</text>
</comment>
<organism evidence="3 4">
    <name type="scientific">Linum tenue</name>
    <dbReference type="NCBI Taxonomy" id="586396"/>
    <lineage>
        <taxon>Eukaryota</taxon>
        <taxon>Viridiplantae</taxon>
        <taxon>Streptophyta</taxon>
        <taxon>Embryophyta</taxon>
        <taxon>Tracheophyta</taxon>
        <taxon>Spermatophyta</taxon>
        <taxon>Magnoliopsida</taxon>
        <taxon>eudicotyledons</taxon>
        <taxon>Gunneridae</taxon>
        <taxon>Pentapetalae</taxon>
        <taxon>rosids</taxon>
        <taxon>fabids</taxon>
        <taxon>Malpighiales</taxon>
        <taxon>Linaceae</taxon>
        <taxon>Linum</taxon>
    </lineage>
</organism>
<feature type="signal peptide" evidence="2">
    <location>
        <begin position="1"/>
        <end position="35"/>
    </location>
</feature>
<gene>
    <name evidence="3" type="ORF">LITE_LOCUS49405</name>
</gene>
<feature type="chain" id="PRO_5043650940" evidence="2">
    <location>
        <begin position="36"/>
        <end position="93"/>
    </location>
</feature>
<protein>
    <submittedName>
        <fullName evidence="3">Uncharacterized protein</fullName>
    </submittedName>
</protein>
<reference evidence="3" key="1">
    <citation type="submission" date="2022-08" db="EMBL/GenBank/DDBJ databases">
        <authorList>
            <person name="Gutierrez-Valencia J."/>
        </authorList>
    </citation>
    <scope>NUCLEOTIDE SEQUENCE</scope>
</reference>
<accession>A0AAV0RTF4</accession>
<dbReference type="AlphaFoldDB" id="A0AAV0RTF4"/>
<proteinExistence type="predicted"/>
<name>A0AAV0RTF4_9ROSI</name>
<dbReference type="Proteomes" id="UP001154282">
    <property type="component" value="Unassembled WGS sequence"/>
</dbReference>
<feature type="region of interest" description="Disordered" evidence="1">
    <location>
        <begin position="34"/>
        <end position="65"/>
    </location>
</feature>
<evidence type="ECO:0000313" key="4">
    <source>
        <dbReference type="Proteomes" id="UP001154282"/>
    </source>
</evidence>
<evidence type="ECO:0000313" key="3">
    <source>
        <dbReference type="EMBL" id="CAI0559828.1"/>
    </source>
</evidence>
<evidence type="ECO:0000256" key="1">
    <source>
        <dbReference type="SAM" id="MobiDB-lite"/>
    </source>
</evidence>
<keyword evidence="4" id="KW-1185">Reference proteome</keyword>
<dbReference type="EMBL" id="CAMGYJ010000011">
    <property type="protein sequence ID" value="CAI0559828.1"/>
    <property type="molecule type" value="Genomic_DNA"/>
</dbReference>
<sequence length="93" mass="10069">MAEGRKQKMGMNLIMTVMWLWGLLIIVSHSTAVDGREPHAGPSDSQIAPPSTTATTFNASSSGAVDHPTKEYWCRLCCCIVTIGRGDCCTDHD</sequence>